<reference evidence="9 10" key="1">
    <citation type="submission" date="2022-07" db="EMBL/GenBank/DDBJ databases">
        <title>Genome-wide signatures of adaptation to extreme environments.</title>
        <authorList>
            <person name="Cho C.H."/>
            <person name="Yoon H.S."/>
        </authorList>
    </citation>
    <scope>NUCLEOTIDE SEQUENCE [LARGE SCALE GENOMIC DNA]</scope>
    <source>
        <strain evidence="9 10">108.79 E11</strain>
    </source>
</reference>
<evidence type="ECO:0000259" key="7">
    <source>
        <dbReference type="PROSITE" id="PS50827"/>
    </source>
</evidence>
<dbReference type="Pfam" id="PF15612">
    <property type="entry name" value="WHIM1"/>
    <property type="match status" value="1"/>
</dbReference>
<dbReference type="PROSITE" id="PS51136">
    <property type="entry name" value="WAC"/>
    <property type="match status" value="1"/>
</dbReference>
<keyword evidence="10" id="KW-1185">Reference proteome</keyword>
<feature type="coiled-coil region" evidence="5">
    <location>
        <begin position="439"/>
        <end position="498"/>
    </location>
</feature>
<evidence type="ECO:0000256" key="6">
    <source>
        <dbReference type="SAM" id="MobiDB-lite"/>
    </source>
</evidence>
<keyword evidence="2 5" id="KW-0175">Coiled coil</keyword>
<feature type="region of interest" description="Disordered" evidence="6">
    <location>
        <begin position="509"/>
        <end position="543"/>
    </location>
</feature>
<comment type="subcellular location">
    <subcellularLocation>
        <location evidence="1 4">Nucleus</location>
    </subcellularLocation>
</comment>
<gene>
    <name evidence="9" type="ORF">GAYE_SCF65G6805</name>
</gene>
<dbReference type="InterPro" id="IPR028941">
    <property type="entry name" value="WHIM2_dom"/>
</dbReference>
<dbReference type="Proteomes" id="UP001300502">
    <property type="component" value="Unassembled WGS sequence"/>
</dbReference>
<dbReference type="AlphaFoldDB" id="A0AAV9IN15"/>
<evidence type="ECO:0000313" key="9">
    <source>
        <dbReference type="EMBL" id="KAK4528858.1"/>
    </source>
</evidence>
<evidence type="ECO:0000259" key="8">
    <source>
        <dbReference type="PROSITE" id="PS51136"/>
    </source>
</evidence>
<sequence length="716" mass="83680">MPLYHRTIPFEPSTTSVQNINPTAQYFYLDITGEVFQDYESYLERLLLCKSRQWTCSITGKNGLTFQEALASEKEASRKISQEFNEEIYLEPLCRLIHLSYLPLERLVDAAYTRFKKYYCIGEKIRYNGREWQVDNILSSTGKPFKEKRAEEFLQLPSSFQLTFQLTDGNETIQLTSSELGKKTKSPISKVTLKLKIREISWRQQQKDAPILVKPELAAQFGLIWFDPTASRAPCLLQCQNNDGKTSLSIPSNHWSQWINEVVRSQDDCLWPEPVYSSKIPSHVYGDVVYVWKVAHVFGDTLGLVPFSLHDLENALCYQDRNALLDALFQHLVILCLDNHEDIPENSASRMKSDADKSSNSSGSGWESVLVRIIRLQLRNISSGESYLSSIAHSILAPKEEESFHYFEDLLSRWIQDKGYRNMNASERLVFLRILCDIALGAEAIRKLVENELEEMQDRRKKKRIEVLEARQNLENEIQQAKQLLEKYSQEMKECGNMFSSGGRQVMESLEEKEEADRQPQDDGYVTSSSNVESFGKRRALSKRQMALREERQRQEQQEKENEIRSEQRKLSDKIALLEKKYRTSNESLGSQLCRSIRCPFLRWHPLGVDRCLRRYWLLEQEGILFVEVPEMRHGTSHWGYYNTRQQLHLLYEYLNERISGEAALKKNLDRRFSHLVHMMKRREAMKEATVKRLRSRTDQLFLNYPRDDGRISRNK</sequence>
<evidence type="ECO:0000256" key="4">
    <source>
        <dbReference type="PROSITE-ProRule" id="PRU00475"/>
    </source>
</evidence>
<keyword evidence="3 4" id="KW-0539">Nucleus</keyword>
<evidence type="ECO:0000313" key="10">
    <source>
        <dbReference type="Proteomes" id="UP001300502"/>
    </source>
</evidence>
<dbReference type="InterPro" id="IPR018501">
    <property type="entry name" value="DDT_dom"/>
</dbReference>
<feature type="domain" description="DDT" evidence="7">
    <location>
        <begin position="282"/>
        <end position="342"/>
    </location>
</feature>
<dbReference type="EMBL" id="JANCYU010000070">
    <property type="protein sequence ID" value="KAK4528858.1"/>
    <property type="molecule type" value="Genomic_DNA"/>
</dbReference>
<dbReference type="Pfam" id="PF15613">
    <property type="entry name" value="WSD"/>
    <property type="match status" value="1"/>
</dbReference>
<protein>
    <recommendedName>
        <fullName evidence="11">DDT domain-containing protein</fullName>
    </recommendedName>
</protein>
<comment type="caution">
    <text evidence="9">The sequence shown here is derived from an EMBL/GenBank/DDBJ whole genome shotgun (WGS) entry which is preliminary data.</text>
</comment>
<dbReference type="InterPro" id="IPR013136">
    <property type="entry name" value="WSTF_Acf1_Cbp146"/>
</dbReference>
<accession>A0AAV9IN15</accession>
<dbReference type="PROSITE" id="PS50827">
    <property type="entry name" value="DDT"/>
    <property type="match status" value="1"/>
</dbReference>
<evidence type="ECO:0000256" key="5">
    <source>
        <dbReference type="SAM" id="Coils"/>
    </source>
</evidence>
<dbReference type="PANTHER" id="PTHR15546">
    <property type="entry name" value="BROMODOMAIN ADJACENT TO ZINC FINGER DOMAIN, 2A"/>
    <property type="match status" value="1"/>
</dbReference>
<organism evidence="9 10">
    <name type="scientific">Galdieria yellowstonensis</name>
    <dbReference type="NCBI Taxonomy" id="3028027"/>
    <lineage>
        <taxon>Eukaryota</taxon>
        <taxon>Rhodophyta</taxon>
        <taxon>Bangiophyceae</taxon>
        <taxon>Galdieriales</taxon>
        <taxon>Galdieriaceae</taxon>
        <taxon>Galdieria</taxon>
    </lineage>
</organism>
<dbReference type="InterPro" id="IPR053271">
    <property type="entry name" value="DDT_domain"/>
</dbReference>
<dbReference type="PANTHER" id="PTHR15546:SF2">
    <property type="entry name" value="DDT DOMAIN-CONTAINING PROTEIN DDB_G0282237"/>
    <property type="match status" value="1"/>
</dbReference>
<dbReference type="GO" id="GO:0000785">
    <property type="term" value="C:chromatin"/>
    <property type="evidence" value="ECO:0007669"/>
    <property type="project" value="UniProtKB-ARBA"/>
</dbReference>
<dbReference type="GO" id="GO:0005634">
    <property type="term" value="C:nucleus"/>
    <property type="evidence" value="ECO:0007669"/>
    <property type="project" value="UniProtKB-SubCell"/>
</dbReference>
<evidence type="ECO:0000256" key="3">
    <source>
        <dbReference type="ARBA" id="ARBA00023242"/>
    </source>
</evidence>
<dbReference type="Pfam" id="PF02791">
    <property type="entry name" value="DDT"/>
    <property type="match status" value="1"/>
</dbReference>
<name>A0AAV9IN15_9RHOD</name>
<proteinExistence type="predicted"/>
<feature type="domain" description="WAC" evidence="8">
    <location>
        <begin position="24"/>
        <end position="131"/>
    </location>
</feature>
<dbReference type="Pfam" id="PF10537">
    <property type="entry name" value="WAC_Acf1_DNA_bd"/>
    <property type="match status" value="1"/>
</dbReference>
<evidence type="ECO:0000256" key="1">
    <source>
        <dbReference type="ARBA" id="ARBA00004123"/>
    </source>
</evidence>
<evidence type="ECO:0000256" key="2">
    <source>
        <dbReference type="ARBA" id="ARBA00023054"/>
    </source>
</evidence>
<dbReference type="InterPro" id="IPR028942">
    <property type="entry name" value="WHIM1_dom"/>
</dbReference>
<evidence type="ECO:0008006" key="11">
    <source>
        <dbReference type="Google" id="ProtNLM"/>
    </source>
</evidence>